<evidence type="ECO:0000259" key="7">
    <source>
        <dbReference type="Pfam" id="PF13966"/>
    </source>
</evidence>
<dbReference type="EMBL" id="JACEFO010001661">
    <property type="protein sequence ID" value="KAF8724625.1"/>
    <property type="molecule type" value="Genomic_DNA"/>
</dbReference>
<accession>A0A835KEQ1</accession>
<dbReference type="Pfam" id="PF13966">
    <property type="entry name" value="zf-RVT"/>
    <property type="match status" value="1"/>
</dbReference>
<evidence type="ECO:0000256" key="5">
    <source>
        <dbReference type="ARBA" id="ARBA00023180"/>
    </source>
</evidence>
<dbReference type="PANTHER" id="PTHR20961">
    <property type="entry name" value="GLYCOSYLTRANSFERASE"/>
    <property type="match status" value="1"/>
</dbReference>
<dbReference type="InterPro" id="IPR049625">
    <property type="entry name" value="Glyco_transf_61_cat"/>
</dbReference>
<comment type="caution">
    <text evidence="8">The sequence shown here is derived from an EMBL/GenBank/DDBJ whole genome shotgun (WGS) entry which is preliminary data.</text>
</comment>
<keyword evidence="4" id="KW-0808">Transferase</keyword>
<evidence type="ECO:0000256" key="1">
    <source>
        <dbReference type="ARBA" id="ARBA00004323"/>
    </source>
</evidence>
<evidence type="ECO:0000256" key="2">
    <source>
        <dbReference type="ARBA" id="ARBA00004881"/>
    </source>
</evidence>
<keyword evidence="9" id="KW-1185">Reference proteome</keyword>
<protein>
    <recommendedName>
        <fullName evidence="10">Glycosyltransferase</fullName>
    </recommendedName>
</protein>
<evidence type="ECO:0000256" key="3">
    <source>
        <dbReference type="ARBA" id="ARBA00022676"/>
    </source>
</evidence>
<dbReference type="Pfam" id="PF04577">
    <property type="entry name" value="Glyco_transf_61"/>
    <property type="match status" value="1"/>
</dbReference>
<dbReference type="GO" id="GO:0000139">
    <property type="term" value="C:Golgi membrane"/>
    <property type="evidence" value="ECO:0007669"/>
    <property type="project" value="UniProtKB-SubCell"/>
</dbReference>
<reference evidence="8" key="1">
    <citation type="submission" date="2020-07" db="EMBL/GenBank/DDBJ databases">
        <title>Genome sequence and genetic diversity analysis of an under-domesticated orphan crop, white fonio (Digitaria exilis).</title>
        <authorList>
            <person name="Bennetzen J.L."/>
            <person name="Chen S."/>
            <person name="Ma X."/>
            <person name="Wang X."/>
            <person name="Yssel A.E.J."/>
            <person name="Chaluvadi S.R."/>
            <person name="Johnson M."/>
            <person name="Gangashetty P."/>
            <person name="Hamidou F."/>
            <person name="Sanogo M.D."/>
            <person name="Zwaenepoel A."/>
            <person name="Wallace J."/>
            <person name="Van De Peer Y."/>
            <person name="Van Deynze A."/>
        </authorList>
    </citation>
    <scope>NUCLEOTIDE SEQUENCE</scope>
    <source>
        <tissue evidence="8">Leaves</tissue>
    </source>
</reference>
<dbReference type="PANTHER" id="PTHR20961:SF83">
    <property type="entry name" value="GLYCOSYLTRANSFERASE FAMILY 61 PROTEIN"/>
    <property type="match status" value="1"/>
</dbReference>
<sequence>MQRIPDKQLIQGSGESAEKGKVVYNKKGHYSETCEVDGDARVNGMAMSVTLVPTTTSTAEHHQWSIRPYTGKAMSGIKNVTVTQLPDNVTAPPCTVTHTTPAVLFALGGLTGNFWHDFSDVLVPLFVASRRYAGEVQLLITNVQPWFPAAYGTILKGLSKHAAVDLDADDEHVVRCFRHVTVGIHQHKALSIVPEWVPGGHPLSMRDFTRFIREVYVLPRDAPVSLVREPDKKPRLLLIQRGHSRRFMNEPEIVKAAEAVGFDVVVMDLRRDETVDAQARVVNRFDVVVGVHGAGLTNLVFLPPGAVVIQVVPYGRMEMMASLAFGEPATDMGLRYLEYSVTAEESTLLEMLGPEHPAIKDPESMHRSRWDMKRTHRSDGKWKRGLRCMPTTDEINQYVELWGMLQQVQLNDQPDNIIWRFSTNGTYSSSSAYQAQFTANFSDLDWDRLSKTRAENKCKFFGWLLLQNKLWTNDRIINTGGQANAQCPLCCSAPALHMLASCPYAMHVWSAFASTGIAPQQLSPNNYRRFKQLWTSMIRPAGNRSSQEREHRLEYLEGTLPAGVQPQEPNCFAVNIAHPARHSKLANGAHNLGGVGYRCFFTLVLCFSM</sequence>
<evidence type="ECO:0008006" key="10">
    <source>
        <dbReference type="Google" id="ProtNLM"/>
    </source>
</evidence>
<evidence type="ECO:0000313" key="9">
    <source>
        <dbReference type="Proteomes" id="UP000636709"/>
    </source>
</evidence>
<feature type="domain" description="Reverse transcriptase zinc-binding" evidence="7">
    <location>
        <begin position="427"/>
        <end position="509"/>
    </location>
</feature>
<evidence type="ECO:0000259" key="6">
    <source>
        <dbReference type="Pfam" id="PF04577"/>
    </source>
</evidence>
<keyword evidence="5" id="KW-0325">Glycoprotein</keyword>
<comment type="pathway">
    <text evidence="2">Glycan metabolism.</text>
</comment>
<evidence type="ECO:0000313" key="8">
    <source>
        <dbReference type="EMBL" id="KAF8724625.1"/>
    </source>
</evidence>
<name>A0A835KEQ1_9POAL</name>
<proteinExistence type="predicted"/>
<dbReference type="AlphaFoldDB" id="A0A835KEQ1"/>
<evidence type="ECO:0000256" key="4">
    <source>
        <dbReference type="ARBA" id="ARBA00022679"/>
    </source>
</evidence>
<comment type="subcellular location">
    <subcellularLocation>
        <location evidence="1">Golgi apparatus membrane</location>
        <topology evidence="1">Single-pass type II membrane protein</topology>
    </subcellularLocation>
</comment>
<feature type="domain" description="Glycosyltransferase 61 catalytic" evidence="6">
    <location>
        <begin position="114"/>
        <end position="309"/>
    </location>
</feature>
<dbReference type="GO" id="GO:0016763">
    <property type="term" value="F:pentosyltransferase activity"/>
    <property type="evidence" value="ECO:0007669"/>
    <property type="project" value="UniProtKB-ARBA"/>
</dbReference>
<dbReference type="InterPro" id="IPR007657">
    <property type="entry name" value="Glycosyltransferase_61"/>
</dbReference>
<gene>
    <name evidence="8" type="ORF">HU200_020895</name>
</gene>
<dbReference type="Proteomes" id="UP000636709">
    <property type="component" value="Unassembled WGS sequence"/>
</dbReference>
<dbReference type="OrthoDB" id="529273at2759"/>
<dbReference type="InterPro" id="IPR026960">
    <property type="entry name" value="RVT-Znf"/>
</dbReference>
<organism evidence="8 9">
    <name type="scientific">Digitaria exilis</name>
    <dbReference type="NCBI Taxonomy" id="1010633"/>
    <lineage>
        <taxon>Eukaryota</taxon>
        <taxon>Viridiplantae</taxon>
        <taxon>Streptophyta</taxon>
        <taxon>Embryophyta</taxon>
        <taxon>Tracheophyta</taxon>
        <taxon>Spermatophyta</taxon>
        <taxon>Magnoliopsida</taxon>
        <taxon>Liliopsida</taxon>
        <taxon>Poales</taxon>
        <taxon>Poaceae</taxon>
        <taxon>PACMAD clade</taxon>
        <taxon>Panicoideae</taxon>
        <taxon>Panicodae</taxon>
        <taxon>Paniceae</taxon>
        <taxon>Anthephorinae</taxon>
        <taxon>Digitaria</taxon>
    </lineage>
</organism>
<keyword evidence="3" id="KW-0328">Glycosyltransferase</keyword>